<evidence type="ECO:0000256" key="8">
    <source>
        <dbReference type="ARBA" id="ARBA00022723"/>
    </source>
</evidence>
<feature type="binding site" evidence="10 14">
    <location>
        <begin position="196"/>
        <end position="197"/>
    </location>
    <ligand>
        <name>substrate</name>
    </ligand>
</feature>
<feature type="active site" description="Proton donor" evidence="10 12">
    <location>
        <position position="174"/>
    </location>
</feature>
<comment type="catalytic activity">
    <reaction evidence="1 10 11">
        <text>D-ribulose 5-phosphate = D-xylulose 5-phosphate</text>
        <dbReference type="Rhea" id="RHEA:13677"/>
        <dbReference type="ChEBI" id="CHEBI:57737"/>
        <dbReference type="ChEBI" id="CHEBI:58121"/>
        <dbReference type="EC" id="5.1.3.1"/>
    </reaction>
</comment>
<comment type="cofactor">
    <cofactor evidence="10 13">
        <name>a divalent metal cation</name>
        <dbReference type="ChEBI" id="CHEBI:60240"/>
    </cofactor>
    <text evidence="10 13">Binds 1 divalent metal cation per subunit.</text>
</comment>
<keyword evidence="13" id="KW-0170">Cobalt</keyword>
<keyword evidence="8 10" id="KW-0479">Metal-binding</keyword>
<comment type="cofactor">
    <cofactor evidence="4">
        <name>Zn(2+)</name>
        <dbReference type="ChEBI" id="CHEBI:29105"/>
    </cofactor>
</comment>
<evidence type="ECO:0000256" key="14">
    <source>
        <dbReference type="PIRSR" id="PIRSR001461-3"/>
    </source>
</evidence>
<evidence type="ECO:0000256" key="5">
    <source>
        <dbReference type="ARBA" id="ARBA00001954"/>
    </source>
</evidence>
<dbReference type="InterPro" id="IPR013785">
    <property type="entry name" value="Aldolase_TIM"/>
</dbReference>
<feature type="binding site" evidence="10 14">
    <location>
        <begin position="141"/>
        <end position="144"/>
    </location>
    <ligand>
        <name>substrate</name>
    </ligand>
</feature>
<proteinExistence type="inferred from homology"/>
<dbReference type="PROSITE" id="PS01085">
    <property type="entry name" value="RIBUL_P_3_EPIMER_1"/>
    <property type="match status" value="1"/>
</dbReference>
<keyword evidence="13" id="KW-0862">Zinc</keyword>
<keyword evidence="13" id="KW-0464">Manganese</keyword>
<keyword evidence="9 10" id="KW-0413">Isomerase</keyword>
<dbReference type="GO" id="GO:0004750">
    <property type="term" value="F:D-ribulose-phosphate 3-epimerase activity"/>
    <property type="evidence" value="ECO:0007669"/>
    <property type="project" value="UniProtKB-UniRule"/>
</dbReference>
<evidence type="ECO:0000256" key="4">
    <source>
        <dbReference type="ARBA" id="ARBA00001947"/>
    </source>
</evidence>
<evidence type="ECO:0000256" key="2">
    <source>
        <dbReference type="ARBA" id="ARBA00001936"/>
    </source>
</evidence>
<evidence type="ECO:0000256" key="10">
    <source>
        <dbReference type="HAMAP-Rule" id="MF_02227"/>
    </source>
</evidence>
<gene>
    <name evidence="10" type="primary">rpe</name>
    <name evidence="15" type="ordered locus">Apre_0669</name>
</gene>
<comment type="pathway">
    <text evidence="10">Carbohydrate degradation.</text>
</comment>
<organism evidence="15 16">
    <name type="scientific">Anaerococcus prevotii (strain ATCC 9321 / DSM 20548 / JCM 6508 / NCTC 11806 / PC1)</name>
    <name type="common">Peptostreptococcus prevotii</name>
    <name type="synonym">Peptococcus prevotii</name>
    <dbReference type="NCBI Taxonomy" id="525919"/>
    <lineage>
        <taxon>Bacteria</taxon>
        <taxon>Bacillati</taxon>
        <taxon>Bacillota</taxon>
        <taxon>Tissierellia</taxon>
        <taxon>Tissierellales</taxon>
        <taxon>Peptoniphilaceae</taxon>
        <taxon>Anaerococcus</taxon>
    </lineage>
</organism>
<feature type="binding site" evidence="10 14">
    <location>
        <position position="7"/>
    </location>
    <ligand>
        <name>substrate</name>
    </ligand>
</feature>
<dbReference type="NCBIfam" id="NF004076">
    <property type="entry name" value="PRK05581.1-4"/>
    <property type="match status" value="1"/>
</dbReference>
<dbReference type="HAMAP" id="MF_02227">
    <property type="entry name" value="RPE"/>
    <property type="match status" value="1"/>
</dbReference>
<accession>C7RGU7</accession>
<name>C7RGU7_ANAPD</name>
<dbReference type="eggNOG" id="COG0036">
    <property type="taxonomic scope" value="Bacteria"/>
</dbReference>
<keyword evidence="10 11" id="KW-0119">Carbohydrate metabolism</keyword>
<dbReference type="KEGG" id="apr:Apre_0669"/>
<sequence length="225" mass="25644">MVELAPSILSCDFSRLQENLDDTKDTRLKMLHIDVMDGIFVPNISFGFKVIEDIRNRNDYFFDTHLMIERPERYIERFVKAGSDRITFHIEATDNPREVISLIKSFGIEAGITLKPATDPKEILPLLKDLDCVLVMSVEPGFGGQSFMEDSLDKVQIFREYIDKNKLDTKIEIDGGIKTTNVSRVIGAGCDEIVSGSDIFGKDDIKKQIEEYYKIFDQAKSTCRD</sequence>
<dbReference type="EC" id="5.1.3.1" evidence="7 10"/>
<dbReference type="InterPro" id="IPR011060">
    <property type="entry name" value="RibuloseP-bd_barrel"/>
</dbReference>
<evidence type="ECO:0000256" key="1">
    <source>
        <dbReference type="ARBA" id="ARBA00001782"/>
    </source>
</evidence>
<evidence type="ECO:0000256" key="12">
    <source>
        <dbReference type="PIRSR" id="PIRSR001461-1"/>
    </source>
</evidence>
<dbReference type="GO" id="GO:0019323">
    <property type="term" value="P:pentose catabolic process"/>
    <property type="evidence" value="ECO:0007669"/>
    <property type="project" value="UniProtKB-UniRule"/>
</dbReference>
<dbReference type="PANTHER" id="PTHR11749">
    <property type="entry name" value="RIBULOSE-5-PHOSPHATE-3-EPIMERASE"/>
    <property type="match status" value="1"/>
</dbReference>
<comment type="similarity">
    <text evidence="6 10 11">Belongs to the ribulose-phosphate 3-epimerase family.</text>
</comment>
<dbReference type="OrthoDB" id="1645589at2"/>
<dbReference type="PROSITE" id="PS01086">
    <property type="entry name" value="RIBUL_P_3_EPIMER_2"/>
    <property type="match status" value="1"/>
</dbReference>
<protein>
    <recommendedName>
        <fullName evidence="7 10">Ribulose-phosphate 3-epimerase</fullName>
        <ecNumber evidence="7 10">5.1.3.1</ecNumber>
    </recommendedName>
</protein>
<evidence type="ECO:0000256" key="11">
    <source>
        <dbReference type="PIRNR" id="PIRNR001461"/>
    </source>
</evidence>
<dbReference type="GO" id="GO:0005737">
    <property type="term" value="C:cytoplasm"/>
    <property type="evidence" value="ECO:0007669"/>
    <property type="project" value="UniProtKB-ARBA"/>
</dbReference>
<feature type="active site" description="Proton acceptor" evidence="10 12">
    <location>
        <position position="34"/>
    </location>
</feature>
<evidence type="ECO:0000256" key="9">
    <source>
        <dbReference type="ARBA" id="ARBA00023235"/>
    </source>
</evidence>
<feature type="binding site" evidence="10 13">
    <location>
        <position position="65"/>
    </location>
    <ligand>
        <name>a divalent metal cation</name>
        <dbReference type="ChEBI" id="CHEBI:60240"/>
    </ligand>
</feature>
<dbReference type="RefSeq" id="WP_015777618.1">
    <property type="nucleotide sequence ID" value="NC_013171.1"/>
</dbReference>
<dbReference type="AlphaFoldDB" id="C7RGU7"/>
<dbReference type="Proteomes" id="UP000002294">
    <property type="component" value="Chromosome"/>
</dbReference>
<dbReference type="CDD" id="cd00429">
    <property type="entry name" value="RPE"/>
    <property type="match status" value="1"/>
</dbReference>
<feature type="binding site" evidence="10 13">
    <location>
        <position position="34"/>
    </location>
    <ligand>
        <name>a divalent metal cation</name>
        <dbReference type="ChEBI" id="CHEBI:60240"/>
    </ligand>
</feature>
<dbReference type="GO" id="GO:0046872">
    <property type="term" value="F:metal ion binding"/>
    <property type="evidence" value="ECO:0007669"/>
    <property type="project" value="UniProtKB-UniRule"/>
</dbReference>
<feature type="binding site" evidence="10 14">
    <location>
        <position position="65"/>
    </location>
    <ligand>
        <name>substrate</name>
    </ligand>
</feature>
<dbReference type="SUPFAM" id="SSF51366">
    <property type="entry name" value="Ribulose-phoshate binding barrel"/>
    <property type="match status" value="1"/>
</dbReference>
<comment type="cofactor">
    <cofactor evidence="2">
        <name>Mn(2+)</name>
        <dbReference type="ChEBI" id="CHEBI:29035"/>
    </cofactor>
</comment>
<dbReference type="InterPro" id="IPR026019">
    <property type="entry name" value="Ribul_P_3_epim"/>
</dbReference>
<evidence type="ECO:0000256" key="7">
    <source>
        <dbReference type="ARBA" id="ARBA00013188"/>
    </source>
</evidence>
<feature type="binding site" evidence="14">
    <location>
        <position position="176"/>
    </location>
    <ligand>
        <name>substrate</name>
    </ligand>
</feature>
<keyword evidence="16" id="KW-1185">Reference proteome</keyword>
<feature type="binding site" evidence="10">
    <location>
        <begin position="174"/>
        <end position="176"/>
    </location>
    <ligand>
        <name>substrate</name>
    </ligand>
</feature>
<comment type="cofactor">
    <cofactor evidence="5">
        <name>Fe(2+)</name>
        <dbReference type="ChEBI" id="CHEBI:29033"/>
    </cofactor>
</comment>
<dbReference type="InterPro" id="IPR000056">
    <property type="entry name" value="Ribul_P_3_epim-like"/>
</dbReference>
<evidence type="ECO:0000256" key="13">
    <source>
        <dbReference type="PIRSR" id="PIRSR001461-2"/>
    </source>
</evidence>
<comment type="function">
    <text evidence="10">Catalyzes the reversible epimerization of D-ribulose 5-phosphate to D-xylulose 5-phosphate.</text>
</comment>
<reference evidence="15 16" key="1">
    <citation type="journal article" date="2009" name="Stand. Genomic Sci.">
        <title>Complete genome sequence of Anaerococcus prevotii type strain (PC1).</title>
        <authorList>
            <person name="Labutti K."/>
            <person name="Pukall R."/>
            <person name="Steenblock K."/>
            <person name="Glavina Del Rio T."/>
            <person name="Tice H."/>
            <person name="Copeland A."/>
            <person name="Cheng J.F."/>
            <person name="Lucas S."/>
            <person name="Chen F."/>
            <person name="Nolan M."/>
            <person name="Bruce D."/>
            <person name="Goodwin L."/>
            <person name="Pitluck S."/>
            <person name="Ivanova N."/>
            <person name="Mavromatis K."/>
            <person name="Ovchinnikova G."/>
            <person name="Pati A."/>
            <person name="Chen A."/>
            <person name="Palaniappan K."/>
            <person name="Land M."/>
            <person name="Hauser L."/>
            <person name="Chang Y.J."/>
            <person name="Jeffries C.D."/>
            <person name="Chain P."/>
            <person name="Saunders E."/>
            <person name="Brettin T."/>
            <person name="Detter J.C."/>
            <person name="Han C."/>
            <person name="Goker M."/>
            <person name="Bristow J."/>
            <person name="Eisen J.A."/>
            <person name="Markowitz V."/>
            <person name="Hugenholtz P."/>
            <person name="Kyrpides N.C."/>
            <person name="Klenk H.P."/>
            <person name="Lapidus A."/>
        </authorList>
    </citation>
    <scope>NUCLEOTIDE SEQUENCE [LARGE SCALE GENOMIC DNA]</scope>
    <source>
        <strain evidence="16">ATCC 9321 / DSM 20548 / JCM 6508 / NCTC 11806 / PC1</strain>
    </source>
</reference>
<dbReference type="Pfam" id="PF00834">
    <property type="entry name" value="Ribul_P_3_epim"/>
    <property type="match status" value="1"/>
</dbReference>
<dbReference type="PIRSF" id="PIRSF001461">
    <property type="entry name" value="RPE"/>
    <property type="match status" value="1"/>
</dbReference>
<dbReference type="HOGENOM" id="CLU_054856_2_0_9"/>
<dbReference type="FunFam" id="3.20.20.70:FF:000004">
    <property type="entry name" value="Ribulose-phosphate 3-epimerase"/>
    <property type="match status" value="1"/>
</dbReference>
<dbReference type="Gene3D" id="3.20.20.70">
    <property type="entry name" value="Aldolase class I"/>
    <property type="match status" value="1"/>
</dbReference>
<evidence type="ECO:0000313" key="15">
    <source>
        <dbReference type="EMBL" id="ACV28708.1"/>
    </source>
</evidence>
<evidence type="ECO:0000256" key="6">
    <source>
        <dbReference type="ARBA" id="ARBA00009541"/>
    </source>
</evidence>
<dbReference type="GO" id="GO:0006098">
    <property type="term" value="P:pentose-phosphate shunt"/>
    <property type="evidence" value="ECO:0007669"/>
    <property type="project" value="UniProtKB-UniRule"/>
</dbReference>
<dbReference type="NCBIfam" id="TIGR01163">
    <property type="entry name" value="rpe"/>
    <property type="match status" value="1"/>
</dbReference>
<feature type="binding site" evidence="10 13">
    <location>
        <position position="174"/>
    </location>
    <ligand>
        <name>a divalent metal cation</name>
        <dbReference type="ChEBI" id="CHEBI:60240"/>
    </ligand>
</feature>
<evidence type="ECO:0000256" key="3">
    <source>
        <dbReference type="ARBA" id="ARBA00001941"/>
    </source>
</evidence>
<dbReference type="STRING" id="525919.Apre_0669"/>
<dbReference type="EMBL" id="CP001708">
    <property type="protein sequence ID" value="ACV28708.1"/>
    <property type="molecule type" value="Genomic_DNA"/>
</dbReference>
<feature type="binding site" evidence="10 13">
    <location>
        <position position="32"/>
    </location>
    <ligand>
        <name>a divalent metal cation</name>
        <dbReference type="ChEBI" id="CHEBI:60240"/>
    </ligand>
</feature>
<comment type="cofactor">
    <cofactor evidence="3">
        <name>Co(2+)</name>
        <dbReference type="ChEBI" id="CHEBI:48828"/>
    </cofactor>
</comment>
<evidence type="ECO:0000313" key="16">
    <source>
        <dbReference type="Proteomes" id="UP000002294"/>
    </source>
</evidence>